<dbReference type="GO" id="GO:0003677">
    <property type="term" value="F:DNA binding"/>
    <property type="evidence" value="ECO:0007669"/>
    <property type="project" value="InterPro"/>
</dbReference>
<protein>
    <submittedName>
        <fullName evidence="1">Site-specific recombinase XerD</fullName>
    </submittedName>
</protein>
<gene>
    <name evidence="1" type="ORF">NCTC13184_05856</name>
</gene>
<evidence type="ECO:0000313" key="1">
    <source>
        <dbReference type="EMBL" id="SUA47315.1"/>
    </source>
</evidence>
<evidence type="ECO:0000313" key="2">
    <source>
        <dbReference type="Proteomes" id="UP000255082"/>
    </source>
</evidence>
<dbReference type="SUPFAM" id="SSF56349">
    <property type="entry name" value="DNA breaking-rejoining enzymes"/>
    <property type="match status" value="1"/>
</dbReference>
<proteinExistence type="predicted"/>
<dbReference type="AlphaFoldDB" id="A0A378X3B1"/>
<reference evidence="1 2" key="1">
    <citation type="submission" date="2018-06" db="EMBL/GenBank/DDBJ databases">
        <authorList>
            <consortium name="Pathogen Informatics"/>
            <person name="Doyle S."/>
        </authorList>
    </citation>
    <scope>NUCLEOTIDE SEQUENCE [LARGE SCALE GENOMIC DNA]</scope>
    <source>
        <strain evidence="1 2">NCTC13184</strain>
    </source>
</reference>
<sequence length="566" mass="63897">MTPPRTCIGCRRRPVATPFYRHCFECMPGGPIVAPPCRKCGSTRDYYSAGLCQRCHRFAPQVVDSCLDCHGWGVTRHHSWLCEGCRGWRKRFPLLAPCPSCRRVIGLNADGFCRLCWRQAAAERQRERGISVLEANQYGQQLFLVDLFREKRRPVESIPVSSPQLRDYPVDYRQLSLLALPRELVHAREAGFADPPDPELALMLDEAAIEHARRHGWSKTRQVDARRGIRILLALQDTPGAPIKASEIAQLAQLSISVQPILDILTAAGMLDDDRQPSILGWFDRQLDGIPEQMNSELKLWFEVLRAGTTTPPRFRPRADRTVRLRIRYAMPAVRTWVAAGHHSLREITRDHIRQALPETGSRRSLVGQALRSLFQVLKAHRIIFANPTTHFRTGKPETRIPVPMAVTGLRDALKSDNPARAMIAGLVGFHALRSGQLRTLMLTDVRDGRLHLADRTILLAPPVRDRMAAWLDYRSHRWPATINPHLLINQSSAVRTGPVSAPWINTTLGMPSQAIREDRILYEAITTDGDVRRLCDLFGLSVKGAQRYTDTLHHPAFDAEHVDAT</sequence>
<dbReference type="EMBL" id="UGRU01000001">
    <property type="protein sequence ID" value="SUA47315.1"/>
    <property type="molecule type" value="Genomic_DNA"/>
</dbReference>
<name>A0A378X3B1_9NOCA</name>
<accession>A0A378X3B1</accession>
<dbReference type="InterPro" id="IPR011010">
    <property type="entry name" value="DNA_brk_join_enz"/>
</dbReference>
<organism evidence="1 2">
    <name type="scientific">Nocardia africana</name>
    <dbReference type="NCBI Taxonomy" id="134964"/>
    <lineage>
        <taxon>Bacteria</taxon>
        <taxon>Bacillati</taxon>
        <taxon>Actinomycetota</taxon>
        <taxon>Actinomycetes</taxon>
        <taxon>Mycobacteriales</taxon>
        <taxon>Nocardiaceae</taxon>
        <taxon>Nocardia</taxon>
    </lineage>
</organism>
<dbReference type="Proteomes" id="UP000255082">
    <property type="component" value="Unassembled WGS sequence"/>
</dbReference>